<dbReference type="NCBIfam" id="TIGR01509">
    <property type="entry name" value="HAD-SF-IA-v3"/>
    <property type="match status" value="1"/>
</dbReference>
<dbReference type="OrthoDB" id="9797415at2"/>
<dbReference type="InterPro" id="IPR006439">
    <property type="entry name" value="HAD-SF_hydro_IA"/>
</dbReference>
<dbReference type="SFLD" id="SFLDG01129">
    <property type="entry name" value="C1.5:_HAD__Beta-PGM__Phosphata"/>
    <property type="match status" value="1"/>
</dbReference>
<dbReference type="Gene3D" id="3.40.50.1000">
    <property type="entry name" value="HAD superfamily/HAD-like"/>
    <property type="match status" value="1"/>
</dbReference>
<proteinExistence type="predicted"/>
<dbReference type="SFLD" id="SFLDS00003">
    <property type="entry name" value="Haloacid_Dehalogenase"/>
    <property type="match status" value="1"/>
</dbReference>
<keyword evidence="1" id="KW-0378">Hydrolase</keyword>
<dbReference type="PANTHER" id="PTHR43611:SF3">
    <property type="entry name" value="FLAVIN MONONUCLEOTIDE HYDROLASE 1, CHLOROPLATIC"/>
    <property type="match status" value="1"/>
</dbReference>
<gene>
    <name evidence="1" type="ORF">CSQ87_00195</name>
</gene>
<dbReference type="InterPro" id="IPR036412">
    <property type="entry name" value="HAD-like_sf"/>
</dbReference>
<dbReference type="SUPFAM" id="SSF56784">
    <property type="entry name" value="HAD-like"/>
    <property type="match status" value="1"/>
</dbReference>
<comment type="caution">
    <text evidence="1">The sequence shown here is derived from an EMBL/GenBank/DDBJ whole genome shotgun (WGS) entry which is preliminary data.</text>
</comment>
<keyword evidence="2" id="KW-1185">Reference proteome</keyword>
<sequence length="235" mass="25795">MQGWPDQPEMEQDVIIADGEAASAAGKPIDNVIFDFGNVLVYWHPEDALISRYSQKTIDEFLDNEQSGFYDVCNLTDGGASIEEAVAWAREHHGERWAEVFRYYFENFQDSLAGVVPGARKLVADLKQAGVGVWGLSNWSGELFPAAYDQFRILHMLDGKVISGPIGMRKPHADIFEHALHEFGITADTALFVDDKSENVAGGNAVGIRGVQFTSPTALRQLLIDAGVNIPAAQQ</sequence>
<reference evidence="1 2" key="1">
    <citation type="submission" date="2017-10" db="EMBL/GenBank/DDBJ databases">
        <title>Draft genome sequences of strains TRE 1, TRE 9, TRE H and TRI 7, isolated from tamarins, belonging to four potential novel Bifidobacterium species.</title>
        <authorList>
            <person name="Mattarelli P."/>
            <person name="Modesto M."/>
            <person name="Puglisi E."/>
            <person name="Morelli L."/>
            <person name="Spezio C."/>
            <person name="Bonetti A."/>
            <person name="Sandri C."/>
        </authorList>
    </citation>
    <scope>NUCLEOTIDE SEQUENCE [LARGE SCALE GENOMIC DNA]</scope>
    <source>
        <strain evidence="2">TRI7</strain>
    </source>
</reference>
<dbReference type="EMBL" id="PEBK01000001">
    <property type="protein sequence ID" value="PJM76008.1"/>
    <property type="molecule type" value="Genomic_DNA"/>
</dbReference>
<dbReference type="CDD" id="cd02603">
    <property type="entry name" value="HAD_sEH-N_like"/>
    <property type="match status" value="1"/>
</dbReference>
<dbReference type="Pfam" id="PF00702">
    <property type="entry name" value="Hydrolase"/>
    <property type="match status" value="1"/>
</dbReference>
<evidence type="ECO:0000313" key="2">
    <source>
        <dbReference type="Proteomes" id="UP000231451"/>
    </source>
</evidence>
<protein>
    <submittedName>
        <fullName evidence="1">HAD family hydrolase</fullName>
    </submittedName>
</protein>
<evidence type="ECO:0000313" key="1">
    <source>
        <dbReference type="EMBL" id="PJM76008.1"/>
    </source>
</evidence>
<name>A0A2M9HGQ6_9BIFI</name>
<dbReference type="GO" id="GO:0016787">
    <property type="term" value="F:hydrolase activity"/>
    <property type="evidence" value="ECO:0007669"/>
    <property type="project" value="UniProtKB-KW"/>
</dbReference>
<dbReference type="InterPro" id="IPR023214">
    <property type="entry name" value="HAD_sf"/>
</dbReference>
<dbReference type="RefSeq" id="WP_100511842.1">
    <property type="nucleotide sequence ID" value="NZ_PEBK01000001.1"/>
</dbReference>
<dbReference type="PANTHER" id="PTHR43611">
    <property type="entry name" value="ALPHA-D-GLUCOSE 1-PHOSPHATE PHOSPHATASE"/>
    <property type="match status" value="1"/>
</dbReference>
<dbReference type="AlphaFoldDB" id="A0A2M9HGQ6"/>
<accession>A0A2M9HGQ6</accession>
<dbReference type="Proteomes" id="UP000231451">
    <property type="component" value="Unassembled WGS sequence"/>
</dbReference>
<organism evidence="1 2">
    <name type="scientific">Bifidobacterium simiarum</name>
    <dbReference type="NCBI Taxonomy" id="2045441"/>
    <lineage>
        <taxon>Bacteria</taxon>
        <taxon>Bacillati</taxon>
        <taxon>Actinomycetota</taxon>
        <taxon>Actinomycetes</taxon>
        <taxon>Bifidobacteriales</taxon>
        <taxon>Bifidobacteriaceae</taxon>
        <taxon>Bifidobacterium</taxon>
    </lineage>
</organism>